<evidence type="ECO:0000256" key="5">
    <source>
        <dbReference type="ARBA" id="ARBA00022989"/>
    </source>
</evidence>
<gene>
    <name evidence="9" type="ORF">IAA84_01695</name>
</gene>
<sequence length="294" mass="32673">MGKRTRGQQIFAVFNALLMVLIIITCLLPLINVLAVSFSRQEAVAAGEVSLLPVGFTTVAYTTILKDRLFLRTFGNSLLRLLAGVPINLFLAITAAYPLSKNGNRLAFRQGYVWFFVTTMLVGGGLIPTYLTIRALGLLGSFWALILPGAVSAYNMILLLNFFKTIPSELEEAALIDGAGHWRILWGLYVPCSLPAIATLTLFFVVGHWNEWFSAQIYLNRTEQYPLQSYLQVLLTQSKNTQNLSLKELEELAKVNNRTFNSAQIVLSTLPVLLVYPFLQRYFVTGLTLGSVKG</sequence>
<feature type="transmembrane region" description="Helical" evidence="7">
    <location>
        <begin position="12"/>
        <end position="31"/>
    </location>
</feature>
<feature type="transmembrane region" description="Helical" evidence="7">
    <location>
        <begin position="183"/>
        <end position="206"/>
    </location>
</feature>
<dbReference type="AlphaFoldDB" id="A0A9D1FZH7"/>
<organism evidence="9 10">
    <name type="scientific">Candidatus Alectryocaccomicrobium excrementavium</name>
    <dbReference type="NCBI Taxonomy" id="2840668"/>
    <lineage>
        <taxon>Bacteria</taxon>
        <taxon>Bacillati</taxon>
        <taxon>Bacillota</taxon>
        <taxon>Clostridia</taxon>
        <taxon>Candidatus Alectryocaccomicrobium</taxon>
    </lineage>
</organism>
<dbReference type="PANTHER" id="PTHR43744:SF9">
    <property type="entry name" value="POLYGALACTURONAN_RHAMNOGALACTURONAN TRANSPORT SYSTEM PERMEASE PROTEIN YTCP"/>
    <property type="match status" value="1"/>
</dbReference>
<dbReference type="SUPFAM" id="SSF161098">
    <property type="entry name" value="MetI-like"/>
    <property type="match status" value="1"/>
</dbReference>
<keyword evidence="3" id="KW-1003">Cell membrane</keyword>
<protein>
    <submittedName>
        <fullName evidence="9">Carbohydrate ABC transporter permease</fullName>
    </submittedName>
</protein>
<name>A0A9D1FZH7_9FIRM</name>
<comment type="similarity">
    <text evidence="7">Belongs to the binding-protein-dependent transport system permease family.</text>
</comment>
<keyword evidence="5 7" id="KW-1133">Transmembrane helix</keyword>
<dbReference type="InterPro" id="IPR000515">
    <property type="entry name" value="MetI-like"/>
</dbReference>
<dbReference type="EMBL" id="DVJN01000033">
    <property type="protein sequence ID" value="HIS91710.1"/>
    <property type="molecule type" value="Genomic_DNA"/>
</dbReference>
<reference evidence="9" key="1">
    <citation type="submission" date="2020-10" db="EMBL/GenBank/DDBJ databases">
        <authorList>
            <person name="Gilroy R."/>
        </authorList>
    </citation>
    <scope>NUCLEOTIDE SEQUENCE</scope>
    <source>
        <strain evidence="9">13766</strain>
    </source>
</reference>
<evidence type="ECO:0000313" key="9">
    <source>
        <dbReference type="EMBL" id="HIS91710.1"/>
    </source>
</evidence>
<dbReference type="PANTHER" id="PTHR43744">
    <property type="entry name" value="ABC TRANSPORTER PERMEASE PROTEIN MG189-RELATED-RELATED"/>
    <property type="match status" value="1"/>
</dbReference>
<evidence type="ECO:0000256" key="6">
    <source>
        <dbReference type="ARBA" id="ARBA00023136"/>
    </source>
</evidence>
<evidence type="ECO:0000256" key="3">
    <source>
        <dbReference type="ARBA" id="ARBA00022475"/>
    </source>
</evidence>
<dbReference type="PROSITE" id="PS50928">
    <property type="entry name" value="ABC_TM1"/>
    <property type="match status" value="1"/>
</dbReference>
<dbReference type="GO" id="GO:0055085">
    <property type="term" value="P:transmembrane transport"/>
    <property type="evidence" value="ECO:0007669"/>
    <property type="project" value="InterPro"/>
</dbReference>
<dbReference type="InterPro" id="IPR035906">
    <property type="entry name" value="MetI-like_sf"/>
</dbReference>
<evidence type="ECO:0000313" key="10">
    <source>
        <dbReference type="Proteomes" id="UP000824140"/>
    </source>
</evidence>
<feature type="domain" description="ABC transmembrane type-1" evidence="8">
    <location>
        <begin position="74"/>
        <end position="279"/>
    </location>
</feature>
<reference evidence="9" key="2">
    <citation type="journal article" date="2021" name="PeerJ">
        <title>Extensive microbial diversity within the chicken gut microbiome revealed by metagenomics and culture.</title>
        <authorList>
            <person name="Gilroy R."/>
            <person name="Ravi A."/>
            <person name="Getino M."/>
            <person name="Pursley I."/>
            <person name="Horton D.L."/>
            <person name="Alikhan N.F."/>
            <person name="Baker D."/>
            <person name="Gharbi K."/>
            <person name="Hall N."/>
            <person name="Watson M."/>
            <person name="Adriaenssens E.M."/>
            <person name="Foster-Nyarko E."/>
            <person name="Jarju S."/>
            <person name="Secka A."/>
            <person name="Antonio M."/>
            <person name="Oren A."/>
            <person name="Chaudhuri R.R."/>
            <person name="La Ragione R."/>
            <person name="Hildebrand F."/>
            <person name="Pallen M.J."/>
        </authorList>
    </citation>
    <scope>NUCLEOTIDE SEQUENCE</scope>
    <source>
        <strain evidence="9">13766</strain>
    </source>
</reference>
<keyword evidence="6 7" id="KW-0472">Membrane</keyword>
<dbReference type="GO" id="GO:0005886">
    <property type="term" value="C:plasma membrane"/>
    <property type="evidence" value="ECO:0007669"/>
    <property type="project" value="UniProtKB-SubCell"/>
</dbReference>
<comment type="subcellular location">
    <subcellularLocation>
        <location evidence="1 7">Cell membrane</location>
        <topology evidence="1 7">Multi-pass membrane protein</topology>
    </subcellularLocation>
</comment>
<evidence type="ECO:0000256" key="1">
    <source>
        <dbReference type="ARBA" id="ARBA00004651"/>
    </source>
</evidence>
<comment type="caution">
    <text evidence="9">The sequence shown here is derived from an EMBL/GenBank/DDBJ whole genome shotgun (WGS) entry which is preliminary data.</text>
</comment>
<dbReference type="Pfam" id="PF00528">
    <property type="entry name" value="BPD_transp_1"/>
    <property type="match status" value="1"/>
</dbReference>
<evidence type="ECO:0000259" key="8">
    <source>
        <dbReference type="PROSITE" id="PS50928"/>
    </source>
</evidence>
<dbReference type="Gene3D" id="1.10.3720.10">
    <property type="entry name" value="MetI-like"/>
    <property type="match status" value="1"/>
</dbReference>
<proteinExistence type="inferred from homology"/>
<dbReference type="Proteomes" id="UP000824140">
    <property type="component" value="Unassembled WGS sequence"/>
</dbReference>
<feature type="transmembrane region" description="Helical" evidence="7">
    <location>
        <begin position="143"/>
        <end position="163"/>
    </location>
</feature>
<accession>A0A9D1FZH7</accession>
<dbReference type="CDD" id="cd06261">
    <property type="entry name" value="TM_PBP2"/>
    <property type="match status" value="1"/>
</dbReference>
<feature type="transmembrane region" description="Helical" evidence="7">
    <location>
        <begin position="77"/>
        <end position="99"/>
    </location>
</feature>
<evidence type="ECO:0000256" key="2">
    <source>
        <dbReference type="ARBA" id="ARBA00022448"/>
    </source>
</evidence>
<keyword evidence="4 7" id="KW-0812">Transmembrane</keyword>
<evidence type="ECO:0000256" key="7">
    <source>
        <dbReference type="RuleBase" id="RU363032"/>
    </source>
</evidence>
<evidence type="ECO:0000256" key="4">
    <source>
        <dbReference type="ARBA" id="ARBA00022692"/>
    </source>
</evidence>
<keyword evidence="2 7" id="KW-0813">Transport</keyword>
<feature type="transmembrane region" description="Helical" evidence="7">
    <location>
        <begin position="43"/>
        <end position="65"/>
    </location>
</feature>
<feature type="transmembrane region" description="Helical" evidence="7">
    <location>
        <begin position="111"/>
        <end position="131"/>
    </location>
</feature>